<reference evidence="1" key="1">
    <citation type="submission" date="2019-02" db="EMBL/GenBank/DDBJ databases">
        <authorList>
            <person name="Li S.-H."/>
        </authorList>
    </citation>
    <scope>NUCLEOTIDE SEQUENCE</scope>
    <source>
        <strain evidence="1">IMCC11814</strain>
    </source>
</reference>
<keyword evidence="2" id="KW-1185">Reference proteome</keyword>
<organism evidence="1 2">
    <name type="scientific">Candidatus Marimicrobium litorale</name>
    <dbReference type="NCBI Taxonomy" id="2518991"/>
    <lineage>
        <taxon>Bacteria</taxon>
        <taxon>Pseudomonadati</taxon>
        <taxon>Pseudomonadota</taxon>
        <taxon>Gammaproteobacteria</taxon>
        <taxon>Cellvibrionales</taxon>
        <taxon>Halieaceae</taxon>
        <taxon>Marimicrobium</taxon>
    </lineage>
</organism>
<sequence>MKHYQGDFNPNLALQDFDHHLLAEYGRDIMLANHIHDRSALLPVTLKFGMEVQTQIACDEWMSTSPIYNHRNRQFLGIEGDDVSVALKGLQVDIGAPHNYLNFHYELVSPVEGFFWTSTCGPFNHVYRMSGGDESMQTQICHHMEDPTFDATVMAVNPQMRCRPIFRPPVATIPETGPCKWRVAIQEDIGLVENCPFLDQTSSTFAANFTFESLPPEGTGLSDYSGVFKRDFCLEDLSQGTLATLCKEFMLDVFLLNYACYNAIAERQGAEHIVAMAQEQYHHLAPVTVHRLRNAFGIKGDDMGAVLKILQLNPFTPHDYFDVGYAQISPVEGFVWLKDCAGYREPIKRGIASLMVVDSGQPGFHRLAQEINPRAIVRPVEVSALKDIADTHDIKLAWQIRIDTETAPASRSEWADITGQDMWDHDNSRHIYLYETYDKETT</sequence>
<dbReference type="Proteomes" id="UP001143304">
    <property type="component" value="Unassembled WGS sequence"/>
</dbReference>
<gene>
    <name evidence="1" type="ORF">EYC82_11650</name>
</gene>
<evidence type="ECO:0000313" key="2">
    <source>
        <dbReference type="Proteomes" id="UP001143304"/>
    </source>
</evidence>
<proteinExistence type="predicted"/>
<evidence type="ECO:0000313" key="1">
    <source>
        <dbReference type="EMBL" id="MCX2978011.1"/>
    </source>
</evidence>
<dbReference type="RefSeq" id="WP_279249713.1">
    <property type="nucleotide sequence ID" value="NZ_SHNO01000001.1"/>
</dbReference>
<comment type="caution">
    <text evidence="1">The sequence shown here is derived from an EMBL/GenBank/DDBJ whole genome shotgun (WGS) entry which is preliminary data.</text>
</comment>
<protein>
    <submittedName>
        <fullName evidence="1">Uncharacterized protein</fullName>
    </submittedName>
</protein>
<name>A0ABT3T6W4_9GAMM</name>
<accession>A0ABT3T6W4</accession>
<dbReference type="EMBL" id="SHNO01000001">
    <property type="protein sequence ID" value="MCX2978011.1"/>
    <property type="molecule type" value="Genomic_DNA"/>
</dbReference>